<proteinExistence type="predicted"/>
<dbReference type="Proteomes" id="UP000053958">
    <property type="component" value="Unassembled WGS sequence"/>
</dbReference>
<name>A0A0F4YD72_RASE3</name>
<evidence type="ECO:0000313" key="1">
    <source>
        <dbReference type="EMBL" id="KKA16134.1"/>
    </source>
</evidence>
<comment type="caution">
    <text evidence="1">The sequence shown here is derived from an EMBL/GenBank/DDBJ whole genome shotgun (WGS) entry which is preliminary data.</text>
</comment>
<organism evidence="1 2">
    <name type="scientific">Rasamsonia emersonii (strain ATCC 16479 / CBS 393.64 / IMI 116815)</name>
    <dbReference type="NCBI Taxonomy" id="1408163"/>
    <lineage>
        <taxon>Eukaryota</taxon>
        <taxon>Fungi</taxon>
        <taxon>Dikarya</taxon>
        <taxon>Ascomycota</taxon>
        <taxon>Pezizomycotina</taxon>
        <taxon>Eurotiomycetes</taxon>
        <taxon>Eurotiomycetidae</taxon>
        <taxon>Eurotiales</taxon>
        <taxon>Trichocomaceae</taxon>
        <taxon>Rasamsonia</taxon>
    </lineage>
</organism>
<reference evidence="1 2" key="1">
    <citation type="submission" date="2015-04" db="EMBL/GenBank/DDBJ databases">
        <authorList>
            <person name="Heijne W.H."/>
            <person name="Fedorova N.D."/>
            <person name="Nierman W.C."/>
            <person name="Vollebregt A.W."/>
            <person name="Zhao Z."/>
            <person name="Wu L."/>
            <person name="Kumar M."/>
            <person name="Stam H."/>
            <person name="van den Berg M.A."/>
            <person name="Pel H.J."/>
        </authorList>
    </citation>
    <scope>NUCLEOTIDE SEQUENCE [LARGE SCALE GENOMIC DNA]</scope>
    <source>
        <strain evidence="1 2">CBS 393.64</strain>
    </source>
</reference>
<feature type="non-terminal residue" evidence="1">
    <location>
        <position position="1"/>
    </location>
</feature>
<dbReference type="RefSeq" id="XP_013322746.1">
    <property type="nucleotide sequence ID" value="XM_013467292.1"/>
</dbReference>
<accession>A0A0F4YD72</accession>
<sequence>GLTGENITGNVCGLEGGGISLDQQARFVREVPRRSSGGDSDFDIEKLDRKRPSRFCRGIGLGRHWLQRTRLVVSAQEERTGDVQGGRSNVQSVRVRRNSLAASVRI</sequence>
<keyword evidence="2" id="KW-1185">Reference proteome</keyword>
<evidence type="ECO:0000313" key="2">
    <source>
        <dbReference type="Proteomes" id="UP000053958"/>
    </source>
</evidence>
<dbReference type="GeneID" id="25313364"/>
<dbReference type="AlphaFoldDB" id="A0A0F4YD72"/>
<dbReference type="EMBL" id="LASV01000828">
    <property type="protein sequence ID" value="KKA16134.1"/>
    <property type="molecule type" value="Genomic_DNA"/>
</dbReference>
<protein>
    <submittedName>
        <fullName evidence="1">Uncharacterized protein</fullName>
    </submittedName>
</protein>
<gene>
    <name evidence="1" type="ORF">T310_10300</name>
</gene>